<comment type="caution">
    <text evidence="4">The sequence shown here is derived from an EMBL/GenBank/DDBJ whole genome shotgun (WGS) entry which is preliminary data.</text>
</comment>
<dbReference type="PANTHER" id="PTHR42795">
    <property type="entry name" value="ALANINE DEHYDROGENASE"/>
    <property type="match status" value="1"/>
</dbReference>
<evidence type="ECO:0000256" key="1">
    <source>
        <dbReference type="ARBA" id="ARBA00023002"/>
    </source>
</evidence>
<dbReference type="OrthoDB" id="9804592at2"/>
<accession>A0A0R2B8M8</accession>
<feature type="domain" description="Alanine dehydrogenase/pyridine nucleotide transhydrogenase N-terminal" evidence="3">
    <location>
        <begin position="4"/>
        <end position="131"/>
    </location>
</feature>
<dbReference type="Pfam" id="PF05222">
    <property type="entry name" value="AlaDh_PNT_N"/>
    <property type="match status" value="1"/>
</dbReference>
<dbReference type="RefSeq" id="WP_057894135.1">
    <property type="nucleotide sequence ID" value="NZ_AYZQ01000001.1"/>
</dbReference>
<dbReference type="PANTHER" id="PTHR42795:SF1">
    <property type="entry name" value="ALANINE DEHYDROGENASE"/>
    <property type="match status" value="1"/>
</dbReference>
<dbReference type="PATRIC" id="fig|1423727.3.peg.457"/>
<dbReference type="GO" id="GO:0006524">
    <property type="term" value="P:alanine catabolic process"/>
    <property type="evidence" value="ECO:0007669"/>
    <property type="project" value="TreeGrafter"/>
</dbReference>
<feature type="domain" description="Alanine dehydrogenase/pyridine nucleotide transhydrogenase NAD(H)-binding" evidence="2">
    <location>
        <begin position="153"/>
        <end position="273"/>
    </location>
</feature>
<dbReference type="GO" id="GO:0000286">
    <property type="term" value="F:alanine dehydrogenase activity"/>
    <property type="evidence" value="ECO:0007669"/>
    <property type="project" value="TreeGrafter"/>
</dbReference>
<keyword evidence="1" id="KW-0560">Oxidoreductase</keyword>
<dbReference type="SMART" id="SM01002">
    <property type="entry name" value="AlaDh_PNT_C"/>
    <property type="match status" value="1"/>
</dbReference>
<dbReference type="InterPro" id="IPR007698">
    <property type="entry name" value="AlaDH/PNT_NAD(H)-bd"/>
</dbReference>
<name>A0A0R2B8M8_9LACO</name>
<gene>
    <name evidence="4" type="ORF">FC34_GL000455</name>
</gene>
<dbReference type="Gene3D" id="3.40.50.720">
    <property type="entry name" value="NAD(P)-binding Rossmann-like Domain"/>
    <property type="match status" value="3"/>
</dbReference>
<evidence type="ECO:0000259" key="3">
    <source>
        <dbReference type="SMART" id="SM01003"/>
    </source>
</evidence>
<dbReference type="SUPFAM" id="SSF51735">
    <property type="entry name" value="NAD(P)-binding Rossmann-fold domains"/>
    <property type="match status" value="1"/>
</dbReference>
<dbReference type="SUPFAM" id="SSF52283">
    <property type="entry name" value="Formate/glycerate dehydrogenase catalytic domain-like"/>
    <property type="match status" value="1"/>
</dbReference>
<dbReference type="InterPro" id="IPR036291">
    <property type="entry name" value="NAD(P)-bd_dom_sf"/>
</dbReference>
<protein>
    <submittedName>
        <fullName evidence="4">N5-carboxyethyl-ornithine synthase</fullName>
    </submittedName>
</protein>
<dbReference type="AlphaFoldDB" id="A0A0R2B8M8"/>
<dbReference type="EMBL" id="AYZQ01000001">
    <property type="protein sequence ID" value="KRM72745.1"/>
    <property type="molecule type" value="Genomic_DNA"/>
</dbReference>
<sequence length="310" mass="34028">MKLGFIKSNFQNERRVPLLPEDIHDFQNEIIIESGFGANLEIPDSAYAAVGCQIRSRQAVFTESAGIFSLKAIQPNDYPNIRAGQIIIGWTHPTGSGRQFMTQQANPKQLVVVDLDNTTPRVYAHQQSVALDLPKDFIERNSFYAGYAGTLHALLSFGLLPEDSATSVAILGTGNAAQGAAHAISKFTSHVRMFNRRTLPECLDNLASFDIVINGIEVGAGGTPILSLASQAGLKPGCLIIDIAADAGNAVQGNHFTYLNDPIYEDHHRFYYTVPNVPSLVYRNISPYLSRQLSHYIFTPDIKQFQTMTA</sequence>
<dbReference type="SMART" id="SM01003">
    <property type="entry name" value="AlaDh_PNT_N"/>
    <property type="match status" value="1"/>
</dbReference>
<dbReference type="Pfam" id="PF01262">
    <property type="entry name" value="AlaDh_PNT_C"/>
    <property type="match status" value="1"/>
</dbReference>
<proteinExistence type="predicted"/>
<dbReference type="STRING" id="1423727.FC34_GL000455"/>
<evidence type="ECO:0000313" key="4">
    <source>
        <dbReference type="EMBL" id="KRM72745.1"/>
    </source>
</evidence>
<dbReference type="GO" id="GO:0005886">
    <property type="term" value="C:plasma membrane"/>
    <property type="evidence" value="ECO:0007669"/>
    <property type="project" value="TreeGrafter"/>
</dbReference>
<organism evidence="4 5">
    <name type="scientific">Lacticaseibacillus brantae DSM 23927</name>
    <dbReference type="NCBI Taxonomy" id="1423727"/>
    <lineage>
        <taxon>Bacteria</taxon>
        <taxon>Bacillati</taxon>
        <taxon>Bacillota</taxon>
        <taxon>Bacilli</taxon>
        <taxon>Lactobacillales</taxon>
        <taxon>Lactobacillaceae</taxon>
        <taxon>Lacticaseibacillus</taxon>
    </lineage>
</organism>
<keyword evidence="5" id="KW-1185">Reference proteome</keyword>
<evidence type="ECO:0000313" key="5">
    <source>
        <dbReference type="Proteomes" id="UP000051672"/>
    </source>
</evidence>
<evidence type="ECO:0000259" key="2">
    <source>
        <dbReference type="SMART" id="SM01002"/>
    </source>
</evidence>
<dbReference type="InterPro" id="IPR007886">
    <property type="entry name" value="AlaDH/PNT_N"/>
</dbReference>
<reference evidence="4 5" key="1">
    <citation type="journal article" date="2015" name="Genome Announc.">
        <title>Expanding the biotechnology potential of lactobacilli through comparative genomics of 213 strains and associated genera.</title>
        <authorList>
            <person name="Sun Z."/>
            <person name="Harris H.M."/>
            <person name="McCann A."/>
            <person name="Guo C."/>
            <person name="Argimon S."/>
            <person name="Zhang W."/>
            <person name="Yang X."/>
            <person name="Jeffery I.B."/>
            <person name="Cooney J.C."/>
            <person name="Kagawa T.F."/>
            <person name="Liu W."/>
            <person name="Song Y."/>
            <person name="Salvetti E."/>
            <person name="Wrobel A."/>
            <person name="Rasinkangas P."/>
            <person name="Parkhill J."/>
            <person name="Rea M.C."/>
            <person name="O'Sullivan O."/>
            <person name="Ritari J."/>
            <person name="Douillard F.P."/>
            <person name="Paul Ross R."/>
            <person name="Yang R."/>
            <person name="Briner A.E."/>
            <person name="Felis G.E."/>
            <person name="de Vos W.M."/>
            <person name="Barrangou R."/>
            <person name="Klaenhammer T.R."/>
            <person name="Caufield P.W."/>
            <person name="Cui Y."/>
            <person name="Zhang H."/>
            <person name="O'Toole P.W."/>
        </authorList>
    </citation>
    <scope>NUCLEOTIDE SEQUENCE [LARGE SCALE GENOMIC DNA]</scope>
    <source>
        <strain evidence="4 5">DSM 23927</strain>
    </source>
</reference>
<dbReference type="Proteomes" id="UP000051672">
    <property type="component" value="Unassembled WGS sequence"/>
</dbReference>